<protein>
    <recommendedName>
        <fullName evidence="4">DUF3667 domain-containing protein</fullName>
    </recommendedName>
</protein>
<dbReference type="STRING" id="288992.SAMN04488522_1011343"/>
<organism evidence="2 3">
    <name type="scientific">Pedobacter caeni</name>
    <dbReference type="NCBI Taxonomy" id="288992"/>
    <lineage>
        <taxon>Bacteria</taxon>
        <taxon>Pseudomonadati</taxon>
        <taxon>Bacteroidota</taxon>
        <taxon>Sphingobacteriia</taxon>
        <taxon>Sphingobacteriales</taxon>
        <taxon>Sphingobacteriaceae</taxon>
        <taxon>Pedobacter</taxon>
    </lineage>
</organism>
<reference evidence="3" key="1">
    <citation type="submission" date="2016-11" db="EMBL/GenBank/DDBJ databases">
        <authorList>
            <person name="Varghese N."/>
            <person name="Submissions S."/>
        </authorList>
    </citation>
    <scope>NUCLEOTIDE SEQUENCE [LARGE SCALE GENOMIC DNA]</scope>
    <source>
        <strain evidence="3">DSM 16990</strain>
    </source>
</reference>
<dbReference type="RefSeq" id="WP_073228925.1">
    <property type="nucleotide sequence ID" value="NZ_FQUQ01000001.1"/>
</dbReference>
<feature type="transmembrane region" description="Helical" evidence="1">
    <location>
        <begin position="292"/>
        <end position="312"/>
    </location>
</feature>
<proteinExistence type="predicted"/>
<evidence type="ECO:0000256" key="1">
    <source>
        <dbReference type="SAM" id="Phobius"/>
    </source>
</evidence>
<dbReference type="AlphaFoldDB" id="A0A1M4WQ62"/>
<dbReference type="EMBL" id="FQUQ01000001">
    <property type="protein sequence ID" value="SHE83365.1"/>
    <property type="molecule type" value="Genomic_DNA"/>
</dbReference>
<evidence type="ECO:0000313" key="2">
    <source>
        <dbReference type="EMBL" id="SHE83365.1"/>
    </source>
</evidence>
<feature type="transmembrane region" description="Helical" evidence="1">
    <location>
        <begin position="332"/>
        <end position="356"/>
    </location>
</feature>
<keyword evidence="3" id="KW-1185">Reference proteome</keyword>
<feature type="transmembrane region" description="Helical" evidence="1">
    <location>
        <begin position="87"/>
        <end position="104"/>
    </location>
</feature>
<dbReference type="OrthoDB" id="675873at2"/>
<keyword evidence="1" id="KW-0472">Membrane</keyword>
<accession>A0A1M4WQ62</accession>
<feature type="transmembrane region" description="Helical" evidence="1">
    <location>
        <begin position="266"/>
        <end position="286"/>
    </location>
</feature>
<evidence type="ECO:0008006" key="4">
    <source>
        <dbReference type="Google" id="ProtNLM"/>
    </source>
</evidence>
<evidence type="ECO:0000313" key="3">
    <source>
        <dbReference type="Proteomes" id="UP000184287"/>
    </source>
</evidence>
<sequence>MSGRYRKEKNCLNCGHTVEDHFCPHCGQENIIVEEDALHMIVHATADYFHFESKFFGTIKPLLVKPGWLTQQYVAGKRVSFIHPIRLYIFVSIVFFLVILSGGHKAEKHIKEAPEAKTEKQKKDSLPKDGLTIFKEGMSRVPMPGKLRDSVISNINKNAGNREKEKESDIAYFDIDDMVRSNEFATPEEYDKYQKTLPKEKRDGFIENYFKKRGIELQDYPGDVGKKMVEDFVHNLPKMMFLLLPLFAILLKLVYIRKKKYYYEHLIYSFHLHSALFLSVLITLLLSWVTGFLFDSGLFFQWVCFFYIMWYIYRSLRTFYGSKRWVTAFKIFFLFIGYTILVSITSLIGIALSVVLM</sequence>
<feature type="transmembrane region" description="Helical" evidence="1">
    <location>
        <begin position="236"/>
        <end position="254"/>
    </location>
</feature>
<keyword evidence="1" id="KW-0812">Transmembrane</keyword>
<name>A0A1M4WQ62_9SPHI</name>
<dbReference type="InterPro" id="IPR022134">
    <property type="entry name" value="DUF3667"/>
</dbReference>
<dbReference type="Proteomes" id="UP000184287">
    <property type="component" value="Unassembled WGS sequence"/>
</dbReference>
<dbReference type="Pfam" id="PF12412">
    <property type="entry name" value="DUF3667"/>
    <property type="match status" value="1"/>
</dbReference>
<keyword evidence="1" id="KW-1133">Transmembrane helix</keyword>
<gene>
    <name evidence="2" type="ORF">SAMN04488522_1011343</name>
</gene>